<dbReference type="Proteomes" id="UP000186922">
    <property type="component" value="Unassembled WGS sequence"/>
</dbReference>
<protein>
    <recommendedName>
        <fullName evidence="17">Transporter</fullName>
    </recommendedName>
</protein>
<proteinExistence type="predicted"/>
<dbReference type="EMBL" id="BDGG01000010">
    <property type="protein sequence ID" value="GAV03993.1"/>
    <property type="molecule type" value="Genomic_DNA"/>
</dbReference>
<organism evidence="15 16">
    <name type="scientific">Ramazzottius varieornatus</name>
    <name type="common">Water bear</name>
    <name type="synonym">Tardigrade</name>
    <dbReference type="NCBI Taxonomy" id="947166"/>
    <lineage>
        <taxon>Eukaryota</taxon>
        <taxon>Metazoa</taxon>
        <taxon>Ecdysozoa</taxon>
        <taxon>Tardigrada</taxon>
        <taxon>Eutardigrada</taxon>
        <taxon>Parachela</taxon>
        <taxon>Hypsibioidea</taxon>
        <taxon>Ramazzottiidae</taxon>
        <taxon>Ramazzottius</taxon>
    </lineage>
</organism>
<comment type="caution">
    <text evidence="15">The sequence shown here is derived from an EMBL/GenBank/DDBJ whole genome shotgun (WGS) entry which is preliminary data.</text>
</comment>
<dbReference type="GO" id="GO:0006865">
    <property type="term" value="P:amino acid transport"/>
    <property type="evidence" value="ECO:0007669"/>
    <property type="project" value="TreeGrafter"/>
</dbReference>
<keyword evidence="5 13" id="KW-0479">Metal-binding</keyword>
<keyword evidence="8 14" id="KW-1133">Transmembrane helix</keyword>
<evidence type="ECO:0000256" key="6">
    <source>
        <dbReference type="ARBA" id="ARBA00022775"/>
    </source>
</evidence>
<dbReference type="Pfam" id="PF00209">
    <property type="entry name" value="SNF"/>
    <property type="match status" value="1"/>
</dbReference>
<dbReference type="GO" id="GO:0005330">
    <property type="term" value="F:dopamine:sodium symporter activity"/>
    <property type="evidence" value="ECO:0007669"/>
    <property type="project" value="TreeGrafter"/>
</dbReference>
<evidence type="ECO:0000256" key="13">
    <source>
        <dbReference type="PIRSR" id="PIRSR600175-1"/>
    </source>
</evidence>
<dbReference type="PRINTS" id="PR00176">
    <property type="entry name" value="NANEUSMPORT"/>
</dbReference>
<evidence type="ECO:0000313" key="15">
    <source>
        <dbReference type="EMBL" id="GAV03993.1"/>
    </source>
</evidence>
<dbReference type="InterPro" id="IPR000175">
    <property type="entry name" value="Na/ntran_symport"/>
</dbReference>
<comment type="subcellular location">
    <subcellularLocation>
        <location evidence="1">Cell membrane</location>
        <topology evidence="1">Multi-pass membrane protein</topology>
    </subcellularLocation>
</comment>
<evidence type="ECO:0000256" key="2">
    <source>
        <dbReference type="ARBA" id="ARBA00022448"/>
    </source>
</evidence>
<feature type="transmembrane region" description="Helical" evidence="14">
    <location>
        <begin position="149"/>
        <end position="171"/>
    </location>
</feature>
<evidence type="ECO:0000256" key="9">
    <source>
        <dbReference type="ARBA" id="ARBA00023053"/>
    </source>
</evidence>
<dbReference type="GO" id="GO:0046872">
    <property type="term" value="F:metal ion binding"/>
    <property type="evidence" value="ECO:0007669"/>
    <property type="project" value="UniProtKB-KW"/>
</dbReference>
<feature type="transmembrane region" description="Helical" evidence="14">
    <location>
        <begin position="77"/>
        <end position="103"/>
    </location>
</feature>
<feature type="transmembrane region" description="Helical" evidence="14">
    <location>
        <begin position="109"/>
        <end position="129"/>
    </location>
</feature>
<dbReference type="GO" id="GO:0030424">
    <property type="term" value="C:axon"/>
    <property type="evidence" value="ECO:0007669"/>
    <property type="project" value="TreeGrafter"/>
</dbReference>
<dbReference type="GO" id="GO:0051583">
    <property type="term" value="P:dopamine uptake involved in synaptic transmission"/>
    <property type="evidence" value="ECO:0007669"/>
    <property type="project" value="TreeGrafter"/>
</dbReference>
<name>A0A1D1VUU4_RAMVA</name>
<evidence type="ECO:0000256" key="10">
    <source>
        <dbReference type="ARBA" id="ARBA00023136"/>
    </source>
</evidence>
<reference evidence="15 16" key="1">
    <citation type="journal article" date="2016" name="Nat. Commun.">
        <title>Extremotolerant tardigrade genome and improved radiotolerance of human cultured cells by tardigrade-unique protein.</title>
        <authorList>
            <person name="Hashimoto T."/>
            <person name="Horikawa D.D."/>
            <person name="Saito Y."/>
            <person name="Kuwahara H."/>
            <person name="Kozuka-Hata H."/>
            <person name="Shin-I T."/>
            <person name="Minakuchi Y."/>
            <person name="Ohishi K."/>
            <person name="Motoyama A."/>
            <person name="Aizu T."/>
            <person name="Enomoto A."/>
            <person name="Kondo K."/>
            <person name="Tanaka S."/>
            <person name="Hara Y."/>
            <person name="Koshikawa S."/>
            <person name="Sagara H."/>
            <person name="Miura T."/>
            <person name="Yokobori S."/>
            <person name="Miyagawa K."/>
            <person name="Suzuki Y."/>
            <person name="Kubo T."/>
            <person name="Oyama M."/>
            <person name="Kohara Y."/>
            <person name="Fujiyama A."/>
            <person name="Arakawa K."/>
            <person name="Katayama T."/>
            <person name="Toyoda A."/>
            <person name="Kunieda T."/>
        </authorList>
    </citation>
    <scope>NUCLEOTIDE SEQUENCE [LARGE SCALE GENOMIC DNA]</scope>
    <source>
        <strain evidence="15 16">YOKOZUNA-1</strain>
    </source>
</reference>
<evidence type="ECO:0000256" key="3">
    <source>
        <dbReference type="ARBA" id="ARBA00022475"/>
    </source>
</evidence>
<sequence length="256" mass="28981">MAWKVKKNVADVAREGPGLVFVVYPEALATMPGSTFWSIFFFLMLLTIGLDSSFAGSEAVITGVSDEVPLFEKHREIFVGCLFSFYFFAAGLVTCTQGGFYIVQLLDTYAASYSLMLAVFLECIAVSWIYGQKRICQDIQEMLGFIPGLFWRVCWRWVSPAAVLFIIVYGLATYSPLEVNEYQYPTWANAIGWSIAASSMLCMPLTAIYKIIRTPGTFLQRIKILTTPYRDTKAEKRRQELLLEESQKMNRNGIHT</sequence>
<keyword evidence="9 13" id="KW-0915">Sodium</keyword>
<accession>A0A1D1VUU4</accession>
<evidence type="ECO:0000256" key="12">
    <source>
        <dbReference type="ARBA" id="ARBA00023180"/>
    </source>
</evidence>
<evidence type="ECO:0000256" key="1">
    <source>
        <dbReference type="ARBA" id="ARBA00004651"/>
    </source>
</evidence>
<dbReference type="AlphaFoldDB" id="A0A1D1VUU4"/>
<evidence type="ECO:0000256" key="4">
    <source>
        <dbReference type="ARBA" id="ARBA00022692"/>
    </source>
</evidence>
<dbReference type="PROSITE" id="PS50267">
    <property type="entry name" value="NA_NEUROTRAN_SYMP_3"/>
    <property type="match status" value="1"/>
</dbReference>
<evidence type="ECO:0000313" key="16">
    <source>
        <dbReference type="Proteomes" id="UP000186922"/>
    </source>
</evidence>
<keyword evidence="2" id="KW-0813">Transport</keyword>
<dbReference type="OrthoDB" id="6581954at2759"/>
<dbReference type="PANTHER" id="PTHR11616">
    <property type="entry name" value="SODIUM/CHLORIDE DEPENDENT TRANSPORTER"/>
    <property type="match status" value="1"/>
</dbReference>
<keyword evidence="3" id="KW-1003">Cell membrane</keyword>
<keyword evidence="11" id="KW-1015">Disulfide bond</keyword>
<dbReference type="GO" id="GO:0032809">
    <property type="term" value="C:neuronal cell body membrane"/>
    <property type="evidence" value="ECO:0007669"/>
    <property type="project" value="TreeGrafter"/>
</dbReference>
<evidence type="ECO:0000256" key="7">
    <source>
        <dbReference type="ARBA" id="ARBA00022847"/>
    </source>
</evidence>
<dbReference type="STRING" id="947166.A0A1D1VUU4"/>
<evidence type="ECO:0000256" key="8">
    <source>
        <dbReference type="ARBA" id="ARBA00022989"/>
    </source>
</evidence>
<evidence type="ECO:0000256" key="5">
    <source>
        <dbReference type="ARBA" id="ARBA00022723"/>
    </source>
</evidence>
<dbReference type="GO" id="GO:0015874">
    <property type="term" value="P:norepinephrine transport"/>
    <property type="evidence" value="ECO:0007669"/>
    <property type="project" value="TreeGrafter"/>
</dbReference>
<feature type="binding site" evidence="13">
    <location>
        <position position="51"/>
    </location>
    <ligand>
        <name>Na(+)</name>
        <dbReference type="ChEBI" id="CHEBI:29101"/>
        <label>1</label>
    </ligand>
</feature>
<dbReference type="GO" id="GO:0042734">
    <property type="term" value="C:presynaptic membrane"/>
    <property type="evidence" value="ECO:0007669"/>
    <property type="project" value="TreeGrafter"/>
</dbReference>
<keyword evidence="6" id="KW-0532">Neurotransmitter transport</keyword>
<evidence type="ECO:0008006" key="17">
    <source>
        <dbReference type="Google" id="ProtNLM"/>
    </source>
</evidence>
<keyword evidence="12" id="KW-0325">Glycoprotein</keyword>
<dbReference type="PANTHER" id="PTHR11616:SF320">
    <property type="entry name" value="SODIUM-DEPENDENT NORADRENALINE TRANSPORTER"/>
    <property type="match status" value="1"/>
</dbReference>
<keyword evidence="10 14" id="KW-0472">Membrane</keyword>
<evidence type="ECO:0000256" key="11">
    <source>
        <dbReference type="ARBA" id="ARBA00023157"/>
    </source>
</evidence>
<evidence type="ECO:0000256" key="14">
    <source>
        <dbReference type="SAM" id="Phobius"/>
    </source>
</evidence>
<gene>
    <name evidence="15" type="primary">RvY_14341-1</name>
    <name evidence="15" type="synonym">RvY_14341.1</name>
    <name evidence="15" type="ORF">RvY_14341</name>
</gene>
<dbReference type="InterPro" id="IPR037272">
    <property type="entry name" value="SNS_sf"/>
</dbReference>
<feature type="binding site" evidence="13">
    <location>
        <position position="52"/>
    </location>
    <ligand>
        <name>Na(+)</name>
        <dbReference type="ChEBI" id="CHEBI:29101"/>
        <label>1</label>
    </ligand>
</feature>
<keyword evidence="4 14" id="KW-0812">Transmembrane</keyword>
<keyword evidence="16" id="KW-1185">Reference proteome</keyword>
<keyword evidence="7" id="KW-0769">Symport</keyword>
<feature type="transmembrane region" description="Helical" evidence="14">
    <location>
        <begin position="191"/>
        <end position="212"/>
    </location>
</feature>
<feature type="transmembrane region" description="Helical" evidence="14">
    <location>
        <begin position="36"/>
        <end position="56"/>
    </location>
</feature>
<dbReference type="SUPFAM" id="SSF161070">
    <property type="entry name" value="SNF-like"/>
    <property type="match status" value="1"/>
</dbReference>